<proteinExistence type="predicted"/>
<name>A0A183J157_9BILA</name>
<evidence type="ECO:0000313" key="2">
    <source>
        <dbReference type="Proteomes" id="UP000270296"/>
    </source>
</evidence>
<dbReference type="InterPro" id="IPR032675">
    <property type="entry name" value="LRR_dom_sf"/>
</dbReference>
<evidence type="ECO:0000313" key="3">
    <source>
        <dbReference type="WBParaSite" id="SBAD_0000995301-mRNA-1"/>
    </source>
</evidence>
<dbReference type="EMBL" id="UZAM01012930">
    <property type="protein sequence ID" value="VDP24220.1"/>
    <property type="molecule type" value="Genomic_DNA"/>
</dbReference>
<gene>
    <name evidence="1" type="ORF">SBAD_LOCUS9605</name>
</gene>
<protein>
    <submittedName>
        <fullName evidence="3">F-box domain-containing protein</fullName>
    </submittedName>
</protein>
<dbReference type="WBParaSite" id="SBAD_0000995301-mRNA-1">
    <property type="protein sequence ID" value="SBAD_0000995301-mRNA-1"/>
    <property type="gene ID" value="SBAD_0000995301"/>
</dbReference>
<reference evidence="3" key="1">
    <citation type="submission" date="2016-06" db="UniProtKB">
        <authorList>
            <consortium name="WormBaseParasite"/>
        </authorList>
    </citation>
    <scope>IDENTIFICATION</scope>
</reference>
<dbReference type="SUPFAM" id="SSF52047">
    <property type="entry name" value="RNI-like"/>
    <property type="match status" value="1"/>
</dbReference>
<dbReference type="Proteomes" id="UP000270296">
    <property type="component" value="Unassembled WGS sequence"/>
</dbReference>
<sequence length="428" mass="48415">MECPLEPNFPSPLISVFAYHNKEFTSFVVQGEKSDGGLVITHEFHFDSLMKIITSGFPRLKTLSFKKLQVPVKALEILMRNRKSTKLRALCFHEVVISAETTAARSQNTMNLTFPSEMLLFNSSVINGMVFPKMMLAEVEKLVITLTSLSEIAKALTACRDLFRESRVKSIHLVLNLNAFMPDAVSSIGDILSVCTEKLEALTFSFHYIPEDSQEILKLFDVIRDIRTCRSMKKFVICGQKSILKDDSFAHLMDWLSTCNDLTEICLGGLSEVTDFAPLSSISKVKKLAIYGAQQLSGSWLAHFVANSVTLNQLYLRNCAEVRPEVVLHLLATCKNLVAFEVRDCGRYSVKFFERLVSMKIGDHLKFLNFVYFAEMTSTLLHKLKEKFASVSYRHRIRCRIDVKNDAEWFRIRSVSPKLLACSSCGGL</sequence>
<organism evidence="3">
    <name type="scientific">Soboliphyme baturini</name>
    <dbReference type="NCBI Taxonomy" id="241478"/>
    <lineage>
        <taxon>Eukaryota</taxon>
        <taxon>Metazoa</taxon>
        <taxon>Ecdysozoa</taxon>
        <taxon>Nematoda</taxon>
        <taxon>Enoplea</taxon>
        <taxon>Dorylaimia</taxon>
        <taxon>Dioctophymatida</taxon>
        <taxon>Dioctophymatoidea</taxon>
        <taxon>Soboliphymatidae</taxon>
        <taxon>Soboliphyme</taxon>
    </lineage>
</organism>
<evidence type="ECO:0000313" key="1">
    <source>
        <dbReference type="EMBL" id="VDP24220.1"/>
    </source>
</evidence>
<dbReference type="Gene3D" id="3.80.10.10">
    <property type="entry name" value="Ribonuclease Inhibitor"/>
    <property type="match status" value="1"/>
</dbReference>
<accession>A0A183J157</accession>
<keyword evidence="2" id="KW-1185">Reference proteome</keyword>
<dbReference type="AlphaFoldDB" id="A0A183J157"/>
<reference evidence="1 2" key="2">
    <citation type="submission" date="2018-11" db="EMBL/GenBank/DDBJ databases">
        <authorList>
            <consortium name="Pathogen Informatics"/>
        </authorList>
    </citation>
    <scope>NUCLEOTIDE SEQUENCE [LARGE SCALE GENOMIC DNA]</scope>
</reference>